<accession>A0AAD1RHI8</accession>
<protein>
    <submittedName>
        <fullName evidence="2">Uncharacterized protein</fullName>
    </submittedName>
</protein>
<evidence type="ECO:0000313" key="2">
    <source>
        <dbReference type="EMBL" id="CAH2254216.1"/>
    </source>
</evidence>
<keyword evidence="3" id="KW-1185">Reference proteome</keyword>
<evidence type="ECO:0000313" key="3">
    <source>
        <dbReference type="Proteomes" id="UP001295444"/>
    </source>
</evidence>
<evidence type="ECO:0000256" key="1">
    <source>
        <dbReference type="SAM" id="MobiDB-lite"/>
    </source>
</evidence>
<feature type="region of interest" description="Disordered" evidence="1">
    <location>
        <begin position="1"/>
        <end position="25"/>
    </location>
</feature>
<dbReference type="AlphaFoldDB" id="A0AAD1RHI8"/>
<name>A0AAD1RHI8_PELCU</name>
<proteinExistence type="predicted"/>
<sequence length="121" mass="14004">MVHQCHSAAPVRRRQHRPNHRPNHRVYPMHPGTLVIGDGFSWICAQLWRICGQQSKGSMKGWRTFERWLQTLRQDAQEVRRQEAEIARQQMATFNQAFLGVLGQLVQVLGGSLDPRSPPRQ</sequence>
<organism evidence="2 3">
    <name type="scientific">Pelobates cultripes</name>
    <name type="common">Western spadefoot toad</name>
    <dbReference type="NCBI Taxonomy" id="61616"/>
    <lineage>
        <taxon>Eukaryota</taxon>
        <taxon>Metazoa</taxon>
        <taxon>Chordata</taxon>
        <taxon>Craniata</taxon>
        <taxon>Vertebrata</taxon>
        <taxon>Euteleostomi</taxon>
        <taxon>Amphibia</taxon>
        <taxon>Batrachia</taxon>
        <taxon>Anura</taxon>
        <taxon>Pelobatoidea</taxon>
        <taxon>Pelobatidae</taxon>
        <taxon>Pelobates</taxon>
    </lineage>
</organism>
<dbReference type="Proteomes" id="UP001295444">
    <property type="component" value="Chromosome 02"/>
</dbReference>
<dbReference type="EMBL" id="OW240913">
    <property type="protein sequence ID" value="CAH2254216.1"/>
    <property type="molecule type" value="Genomic_DNA"/>
</dbReference>
<reference evidence="2" key="1">
    <citation type="submission" date="2022-03" db="EMBL/GenBank/DDBJ databases">
        <authorList>
            <person name="Alioto T."/>
            <person name="Alioto T."/>
            <person name="Gomez Garrido J."/>
        </authorList>
    </citation>
    <scope>NUCLEOTIDE SEQUENCE</scope>
</reference>
<gene>
    <name evidence="2" type="ORF">PECUL_23A045745</name>
</gene>
<feature type="compositionally biased region" description="Basic residues" evidence="1">
    <location>
        <begin position="11"/>
        <end position="24"/>
    </location>
</feature>